<keyword evidence="5" id="KW-0571">Peptide transport</keyword>
<dbReference type="Proteomes" id="UP000051160">
    <property type="component" value="Unassembled WGS sequence"/>
</dbReference>
<evidence type="ECO:0000256" key="1">
    <source>
        <dbReference type="ARBA" id="ARBA00004651"/>
    </source>
</evidence>
<dbReference type="PATRIC" id="fig|1423776.4.peg.1911"/>
<dbReference type="AlphaFoldDB" id="A0A0R1LME9"/>
<feature type="transmembrane region" description="Helical" evidence="10">
    <location>
        <begin position="258"/>
        <end position="282"/>
    </location>
</feature>
<keyword evidence="13" id="KW-1185">Reference proteome</keyword>
<dbReference type="InterPro" id="IPR000515">
    <property type="entry name" value="MetI-like"/>
</dbReference>
<feature type="transmembrane region" description="Helical" evidence="10">
    <location>
        <begin position="309"/>
        <end position="327"/>
    </location>
</feature>
<keyword evidence="8 10" id="KW-0472">Membrane</keyword>
<dbReference type="Pfam" id="PF12911">
    <property type="entry name" value="OppC_N"/>
    <property type="match status" value="1"/>
</dbReference>
<dbReference type="InterPro" id="IPR025966">
    <property type="entry name" value="OppC_N"/>
</dbReference>
<evidence type="ECO:0000313" key="13">
    <source>
        <dbReference type="Proteomes" id="UP000051160"/>
    </source>
</evidence>
<comment type="similarity">
    <text evidence="9">Belongs to the binding-protein-dependent transport system permease family. OppBC subfamily.</text>
</comment>
<organism evidence="12 13">
    <name type="scientific">Secundilactobacillus odoratitofui DSM 19909 = JCM 15043</name>
    <dbReference type="NCBI Taxonomy" id="1423776"/>
    <lineage>
        <taxon>Bacteria</taxon>
        <taxon>Bacillati</taxon>
        <taxon>Bacillota</taxon>
        <taxon>Bacilli</taxon>
        <taxon>Lactobacillales</taxon>
        <taxon>Lactobacillaceae</taxon>
        <taxon>Secundilactobacillus</taxon>
    </lineage>
</organism>
<dbReference type="STRING" id="1423776.FD04_GL001888"/>
<keyword evidence="3" id="KW-1003">Cell membrane</keyword>
<dbReference type="RefSeq" id="WP_056948846.1">
    <property type="nucleotide sequence ID" value="NZ_AZEE01000030.1"/>
</dbReference>
<dbReference type="GO" id="GO:0055085">
    <property type="term" value="P:transmembrane transport"/>
    <property type="evidence" value="ECO:0007669"/>
    <property type="project" value="InterPro"/>
</dbReference>
<keyword evidence="2 10" id="KW-0813">Transport</keyword>
<evidence type="ECO:0000313" key="12">
    <source>
        <dbReference type="EMBL" id="KRK97029.1"/>
    </source>
</evidence>
<reference evidence="12 13" key="1">
    <citation type="journal article" date="2015" name="Genome Announc.">
        <title>Expanding the biotechnology potential of lactobacilli through comparative genomics of 213 strains and associated genera.</title>
        <authorList>
            <person name="Sun Z."/>
            <person name="Harris H.M."/>
            <person name="McCann A."/>
            <person name="Guo C."/>
            <person name="Argimon S."/>
            <person name="Zhang W."/>
            <person name="Yang X."/>
            <person name="Jeffery I.B."/>
            <person name="Cooney J.C."/>
            <person name="Kagawa T.F."/>
            <person name="Liu W."/>
            <person name="Song Y."/>
            <person name="Salvetti E."/>
            <person name="Wrobel A."/>
            <person name="Rasinkangas P."/>
            <person name="Parkhill J."/>
            <person name="Rea M.C."/>
            <person name="O'Sullivan O."/>
            <person name="Ritari J."/>
            <person name="Douillard F.P."/>
            <person name="Paul Ross R."/>
            <person name="Yang R."/>
            <person name="Briner A.E."/>
            <person name="Felis G.E."/>
            <person name="de Vos W.M."/>
            <person name="Barrangou R."/>
            <person name="Klaenhammer T.R."/>
            <person name="Caufield P.W."/>
            <person name="Cui Y."/>
            <person name="Zhang H."/>
            <person name="O'Toole P.W."/>
        </authorList>
    </citation>
    <scope>NUCLEOTIDE SEQUENCE [LARGE SCALE GENOMIC DNA]</scope>
    <source>
        <strain evidence="12 13">DSM 19909</strain>
    </source>
</reference>
<dbReference type="SUPFAM" id="SSF161098">
    <property type="entry name" value="MetI-like"/>
    <property type="match status" value="1"/>
</dbReference>
<gene>
    <name evidence="12" type="ORF">FD04_GL001888</name>
</gene>
<keyword evidence="6" id="KW-0653">Protein transport</keyword>
<comment type="subcellular location">
    <subcellularLocation>
        <location evidence="1 10">Cell membrane</location>
        <topology evidence="1 10">Multi-pass membrane protein</topology>
    </subcellularLocation>
</comment>
<feature type="transmembrane region" description="Helical" evidence="10">
    <location>
        <begin position="140"/>
        <end position="165"/>
    </location>
</feature>
<feature type="transmembrane region" description="Helical" evidence="10">
    <location>
        <begin position="47"/>
        <end position="67"/>
    </location>
</feature>
<dbReference type="EMBL" id="AZEE01000030">
    <property type="protein sequence ID" value="KRK97029.1"/>
    <property type="molecule type" value="Genomic_DNA"/>
</dbReference>
<evidence type="ECO:0000256" key="7">
    <source>
        <dbReference type="ARBA" id="ARBA00022989"/>
    </source>
</evidence>
<comment type="caution">
    <text evidence="12">The sequence shown here is derived from an EMBL/GenBank/DDBJ whole genome shotgun (WGS) entry which is preliminary data.</text>
</comment>
<evidence type="ECO:0000256" key="4">
    <source>
        <dbReference type="ARBA" id="ARBA00022692"/>
    </source>
</evidence>
<evidence type="ECO:0000256" key="2">
    <source>
        <dbReference type="ARBA" id="ARBA00022448"/>
    </source>
</evidence>
<dbReference type="CDD" id="cd06261">
    <property type="entry name" value="TM_PBP2"/>
    <property type="match status" value="1"/>
</dbReference>
<evidence type="ECO:0000256" key="9">
    <source>
        <dbReference type="ARBA" id="ARBA00024202"/>
    </source>
</evidence>
<name>A0A0R1LME9_9LACO</name>
<dbReference type="OrthoDB" id="9797472at2"/>
<evidence type="ECO:0000256" key="8">
    <source>
        <dbReference type="ARBA" id="ARBA00023136"/>
    </source>
</evidence>
<evidence type="ECO:0000256" key="10">
    <source>
        <dbReference type="RuleBase" id="RU363032"/>
    </source>
</evidence>
<protein>
    <submittedName>
        <fullName evidence="12">ABC-type dipeptide oligopeptide nickel transport system, permease component</fullName>
    </submittedName>
</protein>
<accession>A0A0R1LME9</accession>
<evidence type="ECO:0000256" key="6">
    <source>
        <dbReference type="ARBA" id="ARBA00022927"/>
    </source>
</evidence>
<dbReference type="Pfam" id="PF00528">
    <property type="entry name" value="BPD_transp_1"/>
    <property type="match status" value="1"/>
</dbReference>
<evidence type="ECO:0000259" key="11">
    <source>
        <dbReference type="PROSITE" id="PS50928"/>
    </source>
</evidence>
<feature type="domain" description="ABC transmembrane type-1" evidence="11">
    <location>
        <begin position="138"/>
        <end position="327"/>
    </location>
</feature>
<dbReference type="InterPro" id="IPR050366">
    <property type="entry name" value="BP-dependent_transpt_permease"/>
</dbReference>
<sequence length="340" mass="37347">MADEVKLPADAFEPLDKSKHLDSEKISAPNLTFMQDAWRRLKKNKGAIIAMTLLIIFFVMAFGSAFISPHNPNAVNPQYANLPPKWPGVGINGFNGTLVQAGSRVDAYKAAGAASSVHYWLGTDYLGRDLLSRILYGTRISLTVAVVATLVDLLFGVTFGLFSGWKGGRIDNFMQRIIEIIMSIPTLVVVVLLILVLKPGMMSITIAIAFSSWTTMARLIRAQTLELKEQEYVLAAKTLGESSIKIAFKHLLPNLSSIIIIQTMFTIPSAIFFEAFLSYVGIGISSPKASLGTLLNDGQKNFQFLPYQMWYPAIVLSIIMIAFNVFADGLRDAFDPQSKG</sequence>
<dbReference type="PANTHER" id="PTHR43386">
    <property type="entry name" value="OLIGOPEPTIDE TRANSPORT SYSTEM PERMEASE PROTEIN APPC"/>
    <property type="match status" value="1"/>
</dbReference>
<dbReference type="GO" id="GO:0005886">
    <property type="term" value="C:plasma membrane"/>
    <property type="evidence" value="ECO:0007669"/>
    <property type="project" value="UniProtKB-SubCell"/>
</dbReference>
<proteinExistence type="inferred from homology"/>
<dbReference type="Gene3D" id="1.10.3720.10">
    <property type="entry name" value="MetI-like"/>
    <property type="match status" value="1"/>
</dbReference>
<keyword evidence="7 10" id="KW-1133">Transmembrane helix</keyword>
<dbReference type="GO" id="GO:0015031">
    <property type="term" value="P:protein transport"/>
    <property type="evidence" value="ECO:0007669"/>
    <property type="project" value="UniProtKB-KW"/>
</dbReference>
<dbReference type="InterPro" id="IPR035906">
    <property type="entry name" value="MetI-like_sf"/>
</dbReference>
<dbReference type="PANTHER" id="PTHR43386:SF24">
    <property type="entry name" value="OLIGOPEPTIDE TRANSPORT SYSTEM PERMEASE PROTEIN AMID"/>
    <property type="match status" value="1"/>
</dbReference>
<dbReference type="PROSITE" id="PS50928">
    <property type="entry name" value="ABC_TM1"/>
    <property type="match status" value="1"/>
</dbReference>
<keyword evidence="4 10" id="KW-0812">Transmembrane</keyword>
<evidence type="ECO:0000256" key="5">
    <source>
        <dbReference type="ARBA" id="ARBA00022856"/>
    </source>
</evidence>
<dbReference type="GO" id="GO:0015833">
    <property type="term" value="P:peptide transport"/>
    <property type="evidence" value="ECO:0007669"/>
    <property type="project" value="UniProtKB-KW"/>
</dbReference>
<evidence type="ECO:0000256" key="3">
    <source>
        <dbReference type="ARBA" id="ARBA00022475"/>
    </source>
</evidence>